<reference evidence="1" key="2">
    <citation type="submission" date="2025-08" db="UniProtKB">
        <authorList>
            <consortium name="Ensembl"/>
        </authorList>
    </citation>
    <scope>IDENTIFICATION</scope>
</reference>
<proteinExistence type="predicted"/>
<reference evidence="1" key="1">
    <citation type="submission" date="2020-11" db="EMBL/GenBank/DDBJ databases">
        <authorList>
            <person name="Davenport K.M."/>
            <person name="Bickhart D.M."/>
            <person name="Smith T.P.L."/>
            <person name="Murdoch B.M."/>
            <person name="Rosen B.D."/>
        </authorList>
    </citation>
    <scope>NUCLEOTIDE SEQUENCE [LARGE SCALE GENOMIC DNA]</scope>
    <source>
        <strain evidence="1">OAR_USU_Benz2616</strain>
    </source>
</reference>
<sequence length="390" mass="42582">LAPRPLTLARHPWKSCIGKNIFALTFGVLGAQGAGVPVRARKRKVCVHGGPAVGEPSAAAAPSLVLRLRPSPPTPTPGPRGCDEPLRAGPATHIQRGYGRPGVEVPADPAARGSQCPLRCGPLLALRLPCLSAAGREGDRAGSPATGHCVEEEPDGRRNLQATPFQLPLKKCAVVGNGGILKKSGCGRQIDEADFVMRCNLPPLSSEYTKDVGSKSHLVTANPSIIRQRFQNLLWSRKTFVDHMKVYNHSYIYMPAFSMKTGTEPSLRVYYTLSDVGANQTVLFANPNFLRSIGKFWKSRGIHAKRLSTGLFLVSAALGLCEEVAIYGFWPFSVNMHEQPISHHYYDNVLPFSGFHAMPEEFLQLWYLHKIGALRMQLDPCEDTSLQPTS</sequence>
<protein>
    <submittedName>
        <fullName evidence="1">ST8 alpha-N-acetyl-neuraminide alpha-2,8-sialyltransferase 1</fullName>
    </submittedName>
</protein>
<gene>
    <name evidence="1" type="primary">ST8SIA1</name>
</gene>
<dbReference type="Ensembl" id="ENSOART00020051625.1">
    <property type="protein sequence ID" value="ENSOARP00020043335.1"/>
    <property type="gene ID" value="ENSOARG00020006095.2"/>
</dbReference>
<accession>A0AC11DE09</accession>
<evidence type="ECO:0000313" key="1">
    <source>
        <dbReference type="Ensembl" id="ENSOARP00020043335.1"/>
    </source>
</evidence>
<name>A0AC11DE09_SHEEP</name>
<organism evidence="1">
    <name type="scientific">Ovis aries</name>
    <name type="common">Sheep</name>
    <dbReference type="NCBI Taxonomy" id="9940"/>
    <lineage>
        <taxon>Eukaryota</taxon>
        <taxon>Metazoa</taxon>
        <taxon>Chordata</taxon>
        <taxon>Craniata</taxon>
        <taxon>Vertebrata</taxon>
        <taxon>Euteleostomi</taxon>
        <taxon>Mammalia</taxon>
        <taxon>Eutheria</taxon>
        <taxon>Laurasiatheria</taxon>
        <taxon>Artiodactyla</taxon>
        <taxon>Ruminantia</taxon>
        <taxon>Pecora</taxon>
        <taxon>Bovidae</taxon>
        <taxon>Caprinae</taxon>
        <taxon>Ovis</taxon>
    </lineage>
</organism>
<reference evidence="1" key="3">
    <citation type="submission" date="2025-09" db="UniProtKB">
        <authorList>
            <consortium name="Ensembl"/>
        </authorList>
    </citation>
    <scope>IDENTIFICATION</scope>
</reference>